<dbReference type="Gramene" id="Psat06G0254200-T1">
    <property type="protein sequence ID" value="KAI5396376.1"/>
    <property type="gene ID" value="KIW84_062542"/>
</dbReference>
<dbReference type="AlphaFoldDB" id="A0A9D4W958"/>
<comment type="caution">
    <text evidence="1">The sequence shown here is derived from an EMBL/GenBank/DDBJ whole genome shotgun (WGS) entry which is preliminary data.</text>
</comment>
<dbReference type="PANTHER" id="PTHR48475">
    <property type="entry name" value="RIBONUCLEASE H"/>
    <property type="match status" value="1"/>
</dbReference>
<proteinExistence type="predicted"/>
<evidence type="ECO:0000313" key="2">
    <source>
        <dbReference type="Proteomes" id="UP001058974"/>
    </source>
</evidence>
<reference evidence="1 2" key="1">
    <citation type="journal article" date="2022" name="Nat. Genet.">
        <title>Improved pea reference genome and pan-genome highlight genomic features and evolutionary characteristics.</title>
        <authorList>
            <person name="Yang T."/>
            <person name="Liu R."/>
            <person name="Luo Y."/>
            <person name="Hu S."/>
            <person name="Wang D."/>
            <person name="Wang C."/>
            <person name="Pandey M.K."/>
            <person name="Ge S."/>
            <person name="Xu Q."/>
            <person name="Li N."/>
            <person name="Li G."/>
            <person name="Huang Y."/>
            <person name="Saxena R.K."/>
            <person name="Ji Y."/>
            <person name="Li M."/>
            <person name="Yan X."/>
            <person name="He Y."/>
            <person name="Liu Y."/>
            <person name="Wang X."/>
            <person name="Xiang C."/>
            <person name="Varshney R.K."/>
            <person name="Ding H."/>
            <person name="Gao S."/>
            <person name="Zong X."/>
        </authorList>
    </citation>
    <scope>NUCLEOTIDE SEQUENCE [LARGE SCALE GENOMIC DNA]</scope>
    <source>
        <strain evidence="1 2">cv. Zhongwan 6</strain>
    </source>
</reference>
<evidence type="ECO:0008006" key="3">
    <source>
        <dbReference type="Google" id="ProtNLM"/>
    </source>
</evidence>
<keyword evidence="2" id="KW-1185">Reference proteome</keyword>
<accession>A0A9D4W958</accession>
<dbReference type="EMBL" id="JAMSHJ010000006">
    <property type="protein sequence ID" value="KAI5396376.1"/>
    <property type="molecule type" value="Genomic_DNA"/>
</dbReference>
<gene>
    <name evidence="1" type="ORF">KIW84_062542</name>
</gene>
<name>A0A9D4W958_PEA</name>
<organism evidence="1 2">
    <name type="scientific">Pisum sativum</name>
    <name type="common">Garden pea</name>
    <name type="synonym">Lathyrus oleraceus</name>
    <dbReference type="NCBI Taxonomy" id="3888"/>
    <lineage>
        <taxon>Eukaryota</taxon>
        <taxon>Viridiplantae</taxon>
        <taxon>Streptophyta</taxon>
        <taxon>Embryophyta</taxon>
        <taxon>Tracheophyta</taxon>
        <taxon>Spermatophyta</taxon>
        <taxon>Magnoliopsida</taxon>
        <taxon>eudicotyledons</taxon>
        <taxon>Gunneridae</taxon>
        <taxon>Pentapetalae</taxon>
        <taxon>rosids</taxon>
        <taxon>fabids</taxon>
        <taxon>Fabales</taxon>
        <taxon>Fabaceae</taxon>
        <taxon>Papilionoideae</taxon>
        <taxon>50 kb inversion clade</taxon>
        <taxon>NPAAA clade</taxon>
        <taxon>Hologalegina</taxon>
        <taxon>IRL clade</taxon>
        <taxon>Fabeae</taxon>
        <taxon>Lathyrus</taxon>
    </lineage>
</organism>
<dbReference type="Proteomes" id="UP001058974">
    <property type="component" value="Chromosome 6"/>
</dbReference>
<evidence type="ECO:0000313" key="1">
    <source>
        <dbReference type="EMBL" id="KAI5396376.1"/>
    </source>
</evidence>
<protein>
    <recommendedName>
        <fullName evidence="3">Reverse transcriptase RNase H-like domain-containing protein</fullName>
    </recommendedName>
</protein>
<sequence>MDPIKYIFEKPALTGRIARWQMLLSEYDIEYQSQKAIKEPGSHWGMVFDGAVNQYGNGIGAVIITPQGTHFSFTARLTFKCTNNMAQVRRIAKQVNNRTPNVLNDASYPCSLIQDESRPSIVVARPPIPAPLLKNLPFFKPSARLISNTTNRTRILHFNITKSATRLMKTSSSQSPSLS</sequence>
<dbReference type="PANTHER" id="PTHR48475:SF1">
    <property type="entry name" value="RNASE H TYPE-1 DOMAIN-CONTAINING PROTEIN"/>
    <property type="match status" value="1"/>
</dbReference>